<organism evidence="1 2">
    <name type="scientific">Parasitella parasitica</name>
    <dbReference type="NCBI Taxonomy" id="35722"/>
    <lineage>
        <taxon>Eukaryota</taxon>
        <taxon>Fungi</taxon>
        <taxon>Fungi incertae sedis</taxon>
        <taxon>Mucoromycota</taxon>
        <taxon>Mucoromycotina</taxon>
        <taxon>Mucoromycetes</taxon>
        <taxon>Mucorales</taxon>
        <taxon>Mucorineae</taxon>
        <taxon>Mucoraceae</taxon>
        <taxon>Parasitella</taxon>
    </lineage>
</organism>
<keyword evidence="2" id="KW-1185">Reference proteome</keyword>
<dbReference type="AlphaFoldDB" id="A0A0B7NP01"/>
<dbReference type="Proteomes" id="UP000054107">
    <property type="component" value="Unassembled WGS sequence"/>
</dbReference>
<sequence length="125" mass="14813">MNIRGQYRQFLQAGYAAVDSVNKRHIKSLIRQGFENRQYLTDPEIHVKAENTLMLLNNASLRKGIERDIVQNLCQLNYFKDKDDVRPPFYNRKMPPHVKKLHDDSRKELELVIDMLNKDLKLCLM</sequence>
<reference evidence="1 2" key="1">
    <citation type="submission" date="2014-09" db="EMBL/GenBank/DDBJ databases">
        <authorList>
            <person name="Ellenberger Sabrina"/>
        </authorList>
    </citation>
    <scope>NUCLEOTIDE SEQUENCE [LARGE SCALE GENOMIC DNA]</scope>
    <source>
        <strain evidence="1 2">CBS 412.66</strain>
    </source>
</reference>
<evidence type="ECO:0000313" key="2">
    <source>
        <dbReference type="Proteomes" id="UP000054107"/>
    </source>
</evidence>
<gene>
    <name evidence="1" type="primary">PARPA_13439.1 scaffold 46804</name>
</gene>
<accession>A0A0B7NP01</accession>
<evidence type="ECO:0000313" key="1">
    <source>
        <dbReference type="EMBL" id="CEP19127.1"/>
    </source>
</evidence>
<proteinExistence type="predicted"/>
<protein>
    <submittedName>
        <fullName evidence="1">Uncharacterized protein</fullName>
    </submittedName>
</protein>
<dbReference type="OrthoDB" id="190098at2759"/>
<dbReference type="EMBL" id="LN734002">
    <property type="protein sequence ID" value="CEP19127.1"/>
    <property type="molecule type" value="Genomic_DNA"/>
</dbReference>
<dbReference type="STRING" id="35722.A0A0B7NP01"/>
<name>A0A0B7NP01_9FUNG</name>